<protein>
    <submittedName>
        <fullName evidence="1">Uncharacterized protein</fullName>
    </submittedName>
</protein>
<name>A0A174QP32_9BACE</name>
<dbReference type="AlphaFoldDB" id="A0A174QP32"/>
<gene>
    <name evidence="1" type="ORF">ERS852558_00862</name>
</gene>
<dbReference type="EMBL" id="CZBL01000002">
    <property type="protein sequence ID" value="CUP71939.1"/>
    <property type="molecule type" value="Genomic_DNA"/>
</dbReference>
<dbReference type="Proteomes" id="UP000095725">
    <property type="component" value="Unassembled WGS sequence"/>
</dbReference>
<sequence>MKKTLTRICRSISEYISIFFRNSQNKRPAIIKDKLGLKLNLGLFQCEWSREWKYSLSGKNNTLCGDAGSKPALHSFYPHLSFSHI</sequence>
<organism evidence="1 2">
    <name type="scientific">Bacteroides caccae</name>
    <dbReference type="NCBI Taxonomy" id="47678"/>
    <lineage>
        <taxon>Bacteria</taxon>
        <taxon>Pseudomonadati</taxon>
        <taxon>Bacteroidota</taxon>
        <taxon>Bacteroidia</taxon>
        <taxon>Bacteroidales</taxon>
        <taxon>Bacteroidaceae</taxon>
        <taxon>Bacteroides</taxon>
    </lineage>
</organism>
<proteinExistence type="predicted"/>
<evidence type="ECO:0000313" key="2">
    <source>
        <dbReference type="Proteomes" id="UP000095725"/>
    </source>
</evidence>
<reference evidence="1 2" key="1">
    <citation type="submission" date="2015-09" db="EMBL/GenBank/DDBJ databases">
        <authorList>
            <consortium name="Pathogen Informatics"/>
        </authorList>
    </citation>
    <scope>NUCLEOTIDE SEQUENCE [LARGE SCALE GENOMIC DNA]</scope>
    <source>
        <strain evidence="1 2">2789STDY5834946</strain>
    </source>
</reference>
<evidence type="ECO:0000313" key="1">
    <source>
        <dbReference type="EMBL" id="CUP71939.1"/>
    </source>
</evidence>
<accession>A0A174QP32</accession>